<accession>A0ABR9JTR1</accession>
<dbReference type="Gene3D" id="1.10.520.30">
    <property type="entry name" value="AF1862-like domain"/>
    <property type="match status" value="1"/>
</dbReference>
<organism evidence="6 7">
    <name type="scientific">Actinomadura algeriensis</name>
    <dbReference type="NCBI Taxonomy" id="1679523"/>
    <lineage>
        <taxon>Bacteria</taxon>
        <taxon>Bacillati</taxon>
        <taxon>Actinomycetota</taxon>
        <taxon>Actinomycetes</taxon>
        <taxon>Streptosporangiales</taxon>
        <taxon>Thermomonosporaceae</taxon>
        <taxon>Actinomadura</taxon>
    </lineage>
</organism>
<evidence type="ECO:0000256" key="2">
    <source>
        <dbReference type="ARBA" id="ARBA00006161"/>
    </source>
</evidence>
<evidence type="ECO:0000256" key="5">
    <source>
        <dbReference type="ARBA" id="ARBA00030001"/>
    </source>
</evidence>
<dbReference type="EMBL" id="JADBDZ010000001">
    <property type="protein sequence ID" value="MBE1533957.1"/>
    <property type="molecule type" value="Genomic_DNA"/>
</dbReference>
<comment type="caution">
    <text evidence="6">The sequence shown here is derived from an EMBL/GenBank/DDBJ whole genome shotgun (WGS) entry which is preliminary data.</text>
</comment>
<evidence type="ECO:0000256" key="4">
    <source>
        <dbReference type="ARBA" id="ARBA00023118"/>
    </source>
</evidence>
<keyword evidence="3" id="KW-0963">Cytoplasm</keyword>
<protein>
    <recommendedName>
        <fullName evidence="5">CRISPR type III-B/RAMP module-associated protein Cmr5</fullName>
    </recommendedName>
</protein>
<dbReference type="Pfam" id="PF09701">
    <property type="entry name" value="Cas_Cmr5"/>
    <property type="match status" value="1"/>
</dbReference>
<evidence type="ECO:0000313" key="6">
    <source>
        <dbReference type="EMBL" id="MBE1533957.1"/>
    </source>
</evidence>
<evidence type="ECO:0000256" key="3">
    <source>
        <dbReference type="ARBA" id="ARBA00022490"/>
    </source>
</evidence>
<dbReference type="SUPFAM" id="SSF158568">
    <property type="entry name" value="AF1862-like"/>
    <property type="match status" value="1"/>
</dbReference>
<comment type="subcellular location">
    <subcellularLocation>
        <location evidence="1">Cytoplasm</location>
    </subcellularLocation>
</comment>
<sequence length="129" mass="14113">MSGRTEQQMAATAAELLPSPVTRELRTRYRALPVMLRTSGLAATYAYIAAKGNGDDRLADAYARVARGIRDRLRSQGLLSPEDTADHRAVLRALGAMDTPVYLRAAAEVSALTIWMSRLADALHQRDES</sequence>
<reference evidence="6 7" key="1">
    <citation type="submission" date="2020-10" db="EMBL/GenBank/DDBJ databases">
        <title>Sequencing the genomes of 1000 actinobacteria strains.</title>
        <authorList>
            <person name="Klenk H.-P."/>
        </authorList>
    </citation>
    <scope>NUCLEOTIDE SEQUENCE [LARGE SCALE GENOMIC DNA]</scope>
    <source>
        <strain evidence="6 7">DSM 46744</strain>
    </source>
</reference>
<dbReference type="InterPro" id="IPR023101">
    <property type="entry name" value="AF1862-like_dom_sf"/>
</dbReference>
<evidence type="ECO:0000313" key="7">
    <source>
        <dbReference type="Proteomes" id="UP000627838"/>
    </source>
</evidence>
<dbReference type="InterPro" id="IPR010160">
    <property type="entry name" value="CRISPR-assoc_prot_Cmr5"/>
</dbReference>
<evidence type="ECO:0000256" key="1">
    <source>
        <dbReference type="ARBA" id="ARBA00004496"/>
    </source>
</evidence>
<proteinExistence type="inferred from homology"/>
<dbReference type="RefSeq" id="WP_192760413.1">
    <property type="nucleotide sequence ID" value="NZ_JADBDZ010000001.1"/>
</dbReference>
<keyword evidence="4" id="KW-0051">Antiviral defense</keyword>
<keyword evidence="7" id="KW-1185">Reference proteome</keyword>
<dbReference type="Proteomes" id="UP000627838">
    <property type="component" value="Unassembled WGS sequence"/>
</dbReference>
<gene>
    <name evidence="6" type="ORF">H4W34_003790</name>
</gene>
<name>A0ABR9JTR1_9ACTN</name>
<comment type="similarity">
    <text evidence="2">Belongs to the CRISPR system Cmr5 family.</text>
</comment>